<dbReference type="Proteomes" id="UP000651452">
    <property type="component" value="Unassembled WGS sequence"/>
</dbReference>
<feature type="chain" id="PRO_5034748559" description="Carboxylic ester hydrolase" evidence="3">
    <location>
        <begin position="20"/>
        <end position="577"/>
    </location>
</feature>
<feature type="domain" description="Carboxylesterase type B" evidence="4">
    <location>
        <begin position="37"/>
        <end position="536"/>
    </location>
</feature>
<evidence type="ECO:0000313" key="6">
    <source>
        <dbReference type="Proteomes" id="UP000651452"/>
    </source>
</evidence>
<dbReference type="InterPro" id="IPR002018">
    <property type="entry name" value="CarbesteraseB"/>
</dbReference>
<dbReference type="EC" id="3.1.1.-" evidence="3"/>
<dbReference type="InterPro" id="IPR029058">
    <property type="entry name" value="AB_hydrolase_fold"/>
</dbReference>
<proteinExistence type="inferred from homology"/>
<reference evidence="5" key="2">
    <citation type="submission" date="2020-09" db="EMBL/GenBank/DDBJ databases">
        <title>Reference genome assembly for Australian Ascochyta lentis isolate Al4.</title>
        <authorList>
            <person name="Lee R.C."/>
            <person name="Farfan-Caceres L.M."/>
            <person name="Debler J.W."/>
            <person name="Williams A.H."/>
            <person name="Henares B.M."/>
        </authorList>
    </citation>
    <scope>NUCLEOTIDE SEQUENCE</scope>
    <source>
        <strain evidence="5">Al4</strain>
    </source>
</reference>
<dbReference type="SUPFAM" id="SSF53474">
    <property type="entry name" value="alpha/beta-Hydrolases"/>
    <property type="match status" value="1"/>
</dbReference>
<keyword evidence="2 3" id="KW-0378">Hydrolase</keyword>
<evidence type="ECO:0000256" key="3">
    <source>
        <dbReference type="RuleBase" id="RU361235"/>
    </source>
</evidence>
<accession>A0A8H7IUY6</accession>
<name>A0A8H7IUY6_9PLEO</name>
<evidence type="ECO:0000256" key="2">
    <source>
        <dbReference type="ARBA" id="ARBA00022801"/>
    </source>
</evidence>
<dbReference type="AlphaFoldDB" id="A0A8H7IUY6"/>
<evidence type="ECO:0000259" key="4">
    <source>
        <dbReference type="Pfam" id="PF00135"/>
    </source>
</evidence>
<dbReference type="PANTHER" id="PTHR43918:SF4">
    <property type="entry name" value="CARBOXYLIC ESTER HYDROLASE"/>
    <property type="match status" value="1"/>
</dbReference>
<comment type="caution">
    <text evidence="5">The sequence shown here is derived from an EMBL/GenBank/DDBJ whole genome shotgun (WGS) entry which is preliminary data.</text>
</comment>
<dbReference type="EMBL" id="RZGK01000020">
    <property type="protein sequence ID" value="KAF9691588.1"/>
    <property type="molecule type" value="Genomic_DNA"/>
</dbReference>
<gene>
    <name evidence="5" type="ORF">EKO04_010255</name>
</gene>
<dbReference type="GO" id="GO:0052689">
    <property type="term" value="F:carboxylic ester hydrolase activity"/>
    <property type="evidence" value="ECO:0007669"/>
    <property type="project" value="TreeGrafter"/>
</dbReference>
<evidence type="ECO:0000256" key="1">
    <source>
        <dbReference type="ARBA" id="ARBA00005964"/>
    </source>
</evidence>
<dbReference type="PROSITE" id="PS00122">
    <property type="entry name" value="CARBOXYLESTERASE_B_1"/>
    <property type="match status" value="1"/>
</dbReference>
<keyword evidence="3" id="KW-0732">Signal</keyword>
<comment type="similarity">
    <text evidence="1 3">Belongs to the type-B carboxylesterase/lipase family.</text>
</comment>
<dbReference type="InterPro" id="IPR050654">
    <property type="entry name" value="AChE-related_enzymes"/>
</dbReference>
<keyword evidence="6" id="KW-1185">Reference proteome</keyword>
<feature type="signal peptide" evidence="3">
    <location>
        <begin position="1"/>
        <end position="19"/>
    </location>
</feature>
<organism evidence="5 6">
    <name type="scientific">Ascochyta lentis</name>
    <dbReference type="NCBI Taxonomy" id="205686"/>
    <lineage>
        <taxon>Eukaryota</taxon>
        <taxon>Fungi</taxon>
        <taxon>Dikarya</taxon>
        <taxon>Ascomycota</taxon>
        <taxon>Pezizomycotina</taxon>
        <taxon>Dothideomycetes</taxon>
        <taxon>Pleosporomycetidae</taxon>
        <taxon>Pleosporales</taxon>
        <taxon>Pleosporineae</taxon>
        <taxon>Didymellaceae</taxon>
        <taxon>Ascochyta</taxon>
    </lineage>
</organism>
<evidence type="ECO:0000313" key="5">
    <source>
        <dbReference type="EMBL" id="KAF9691588.1"/>
    </source>
</evidence>
<dbReference type="OrthoDB" id="408631at2759"/>
<dbReference type="Pfam" id="PF00135">
    <property type="entry name" value="COesterase"/>
    <property type="match status" value="1"/>
</dbReference>
<dbReference type="Gene3D" id="3.40.50.1820">
    <property type="entry name" value="alpha/beta hydrolase"/>
    <property type="match status" value="1"/>
</dbReference>
<dbReference type="InterPro" id="IPR019826">
    <property type="entry name" value="Carboxylesterase_B_AS"/>
</dbReference>
<protein>
    <recommendedName>
        <fullName evidence="3">Carboxylic ester hydrolase</fullName>
        <ecNumber evidence="3">3.1.1.-</ecNumber>
    </recommendedName>
</protein>
<sequence length="577" mass="63095">MKFLLLASIAGCSYAAIHALRVDDASCGVTYRGIERDGIQHFYGIPYGQDTSGENRFKPPRLYVPAPGSVIDATKPGIACPQALGKSSPPLGQGNVTRVSEDCLNLNIVRPKLNNTDGYGKLPVMVWIHGGSFWWGSNVEPTFKPDGLVQQSVEGGSPIIHVAMNYRLGFFGFAQSDSLKQEGSENAGLRDQRLAIEWVRDNIELFGGDPENITIFGQSSGGLAIGMHILAYGGTKPLPFQRGIAESQSLEPGITGNFTRDAMSVLVDYVACNTTDLQAAATIACLRGMDTETLLNASLSTYASDISHNVGDIWLPVVDGDFLPAPPSQLIDEGRFGNATFMTGWTQDDLNFYTDISIATANDSYNFVRSYLPALPESSLETLLSLYPVAEFAPPSGTNLTAEFYRTARIFRDILMVCPSIHLGAAMHKTYAAPVFHYDFNQTILDPILEYITNVSHLGAVHTSEFAYVFGSWEAYNNSGNPLNPTEADYALQERASRSWSTFATTGHPIREGEVTVQGWLDAYSSPNQTHVMTIGGPWEGWWPLSGVDSPEVVQRQHLVERCAFFNDPEIIKGLQY</sequence>
<dbReference type="PANTHER" id="PTHR43918">
    <property type="entry name" value="ACETYLCHOLINESTERASE"/>
    <property type="match status" value="1"/>
</dbReference>
<reference evidence="5" key="1">
    <citation type="submission" date="2018-12" db="EMBL/GenBank/DDBJ databases">
        <authorList>
            <person name="Syme R.A."/>
            <person name="Farfan-Caceres L."/>
            <person name="Lichtenzveig J."/>
        </authorList>
    </citation>
    <scope>NUCLEOTIDE SEQUENCE</scope>
    <source>
        <strain evidence="5">Al4</strain>
    </source>
</reference>